<dbReference type="InterPro" id="IPR010985">
    <property type="entry name" value="Ribbon_hlx_hlx"/>
</dbReference>
<accession>A0AAE3G424</accession>
<keyword evidence="3" id="KW-1185">Reference proteome</keyword>
<comment type="caution">
    <text evidence="2">The sequence shown here is derived from an EMBL/GenBank/DDBJ whole genome shotgun (WGS) entry which is preliminary data.</text>
</comment>
<evidence type="ECO:0000313" key="2">
    <source>
        <dbReference type="EMBL" id="MCP1673978.1"/>
    </source>
</evidence>
<dbReference type="Proteomes" id="UP001205843">
    <property type="component" value="Unassembled WGS sequence"/>
</dbReference>
<name>A0AAE3G424_9GAMM</name>
<protein>
    <submittedName>
        <fullName evidence="2">Metal-responsive CopG/Arc/MetJ family transcriptional regulator</fullName>
    </submittedName>
</protein>
<gene>
    <name evidence="2" type="ORF">J2T57_001077</name>
</gene>
<dbReference type="GO" id="GO:0006355">
    <property type="term" value="P:regulation of DNA-templated transcription"/>
    <property type="evidence" value="ECO:0007669"/>
    <property type="project" value="InterPro"/>
</dbReference>
<proteinExistence type="predicted"/>
<dbReference type="InterPro" id="IPR002145">
    <property type="entry name" value="CopG"/>
</dbReference>
<dbReference type="Pfam" id="PF01402">
    <property type="entry name" value="RHH_1"/>
    <property type="match status" value="1"/>
</dbReference>
<dbReference type="InterPro" id="IPR013321">
    <property type="entry name" value="Arc_rbn_hlx_hlx"/>
</dbReference>
<feature type="domain" description="Ribbon-helix-helix protein CopG" evidence="1">
    <location>
        <begin position="2"/>
        <end position="40"/>
    </location>
</feature>
<sequence>MRTIIDLPDDQVELLKQLSKQSRLSRAELVRRAVADYLQRNHSNNGEEAFGIWRHKQLDGVEYQRRLRAEWDA</sequence>
<dbReference type="EMBL" id="JALJXV010000002">
    <property type="protein sequence ID" value="MCP1673978.1"/>
    <property type="molecule type" value="Genomic_DNA"/>
</dbReference>
<dbReference type="CDD" id="cd21631">
    <property type="entry name" value="RHH_CopG_NikR-like"/>
    <property type="match status" value="1"/>
</dbReference>
<dbReference type="Gene3D" id="1.10.1220.10">
    <property type="entry name" value="Met repressor-like"/>
    <property type="match status" value="1"/>
</dbReference>
<organism evidence="2 3">
    <name type="scientific">Natronocella acetinitrilica</name>
    <dbReference type="NCBI Taxonomy" id="414046"/>
    <lineage>
        <taxon>Bacteria</taxon>
        <taxon>Pseudomonadati</taxon>
        <taxon>Pseudomonadota</taxon>
        <taxon>Gammaproteobacteria</taxon>
        <taxon>Chromatiales</taxon>
        <taxon>Ectothiorhodospiraceae</taxon>
        <taxon>Natronocella</taxon>
    </lineage>
</organism>
<evidence type="ECO:0000259" key="1">
    <source>
        <dbReference type="Pfam" id="PF01402"/>
    </source>
</evidence>
<evidence type="ECO:0000313" key="3">
    <source>
        <dbReference type="Proteomes" id="UP001205843"/>
    </source>
</evidence>
<dbReference type="SUPFAM" id="SSF47598">
    <property type="entry name" value="Ribbon-helix-helix"/>
    <property type="match status" value="1"/>
</dbReference>
<reference evidence="2" key="1">
    <citation type="submission" date="2022-03" db="EMBL/GenBank/DDBJ databases">
        <title>Genomic Encyclopedia of Type Strains, Phase III (KMG-III): the genomes of soil and plant-associated and newly described type strains.</title>
        <authorList>
            <person name="Whitman W."/>
        </authorList>
    </citation>
    <scope>NUCLEOTIDE SEQUENCE</scope>
    <source>
        <strain evidence="2">ANL 6-2</strain>
    </source>
</reference>
<dbReference type="AlphaFoldDB" id="A0AAE3G424"/>
<dbReference type="RefSeq" id="WP_253475374.1">
    <property type="nucleotide sequence ID" value="NZ_JALJXV010000002.1"/>
</dbReference>